<dbReference type="Proteomes" id="UP001527866">
    <property type="component" value="Unassembled WGS sequence"/>
</dbReference>
<reference evidence="2 3" key="1">
    <citation type="submission" date="2023-01" db="EMBL/GenBank/DDBJ databases">
        <title>Draft genome sequence of Nocardiopsis sp. RSe5-2 isolated from halophytes.</title>
        <authorList>
            <person name="Duangmal K."/>
            <person name="Chantavorakit T."/>
        </authorList>
    </citation>
    <scope>NUCLEOTIDE SEQUENCE [LARGE SCALE GENOMIC DNA]</scope>
    <source>
        <strain evidence="2 3">RSe5-2</strain>
    </source>
</reference>
<feature type="non-terminal residue" evidence="2">
    <location>
        <position position="1"/>
    </location>
</feature>
<gene>
    <name evidence="2" type="ORF">O4J56_30720</name>
</gene>
<protein>
    <submittedName>
        <fullName evidence="2">Uncharacterized protein</fullName>
    </submittedName>
</protein>
<evidence type="ECO:0000313" key="3">
    <source>
        <dbReference type="Proteomes" id="UP001527866"/>
    </source>
</evidence>
<feature type="compositionally biased region" description="Low complexity" evidence="1">
    <location>
        <begin position="1"/>
        <end position="11"/>
    </location>
</feature>
<feature type="region of interest" description="Disordered" evidence="1">
    <location>
        <begin position="1"/>
        <end position="39"/>
    </location>
</feature>
<keyword evidence="3" id="KW-1185">Reference proteome</keyword>
<feature type="compositionally biased region" description="Low complexity" evidence="1">
    <location>
        <begin position="28"/>
        <end position="39"/>
    </location>
</feature>
<evidence type="ECO:0000313" key="2">
    <source>
        <dbReference type="EMBL" id="MDA2815058.1"/>
    </source>
</evidence>
<organism evidence="2 3">
    <name type="scientific">Nocardiopsis endophytica</name>
    <dbReference type="NCBI Taxonomy" id="3018445"/>
    <lineage>
        <taxon>Bacteria</taxon>
        <taxon>Bacillati</taxon>
        <taxon>Actinomycetota</taxon>
        <taxon>Actinomycetes</taxon>
        <taxon>Streptosporangiales</taxon>
        <taxon>Nocardiopsidaceae</taxon>
        <taxon>Nocardiopsis</taxon>
    </lineage>
</organism>
<dbReference type="EMBL" id="JAQFWQ010000165">
    <property type="protein sequence ID" value="MDA2815058.1"/>
    <property type="molecule type" value="Genomic_DNA"/>
</dbReference>
<name>A0ABT4UDJ7_9ACTN</name>
<comment type="caution">
    <text evidence="2">The sequence shown here is derived from an EMBL/GenBank/DDBJ whole genome shotgun (WGS) entry which is preliminary data.</text>
</comment>
<evidence type="ECO:0000256" key="1">
    <source>
        <dbReference type="SAM" id="MobiDB-lite"/>
    </source>
</evidence>
<sequence length="81" mass="7718">GGAAPGGAAPADPEACGVAPAQQPWGTAPAAGDDPAPAPGAVVGLEQRGAALRPVAQRAVLPGDPTLVVRDAADDPSYSPD</sequence>
<accession>A0ABT4UDJ7</accession>
<proteinExistence type="predicted"/>